<dbReference type="Gene3D" id="1.10.10.10">
    <property type="entry name" value="Winged helix-like DNA-binding domain superfamily/Winged helix DNA-binding domain"/>
    <property type="match status" value="1"/>
</dbReference>
<dbReference type="SUPFAM" id="SSF46894">
    <property type="entry name" value="C-terminal effector domain of the bipartite response regulators"/>
    <property type="match status" value="1"/>
</dbReference>
<evidence type="ECO:0000313" key="6">
    <source>
        <dbReference type="Proteomes" id="UP001057998"/>
    </source>
</evidence>
<dbReference type="Pfam" id="PF00196">
    <property type="entry name" value="GerE"/>
    <property type="match status" value="1"/>
</dbReference>
<evidence type="ECO:0000256" key="2">
    <source>
        <dbReference type="ARBA" id="ARBA00023125"/>
    </source>
</evidence>
<keyword evidence="2" id="KW-0238">DNA-binding</keyword>
<dbReference type="RefSeq" id="WP_255389772.1">
    <property type="nucleotide sequence ID" value="NZ_CP101508.1"/>
</dbReference>
<dbReference type="PRINTS" id="PR00038">
    <property type="entry name" value="HTHLUXR"/>
</dbReference>
<keyword evidence="1" id="KW-0805">Transcription regulation</keyword>
<evidence type="ECO:0000259" key="4">
    <source>
        <dbReference type="PROSITE" id="PS50043"/>
    </source>
</evidence>
<dbReference type="InterPro" id="IPR016032">
    <property type="entry name" value="Sig_transdc_resp-reg_C-effctor"/>
</dbReference>
<dbReference type="SMART" id="SM00421">
    <property type="entry name" value="HTH_LUXR"/>
    <property type="match status" value="1"/>
</dbReference>
<keyword evidence="6" id="KW-1185">Reference proteome</keyword>
<evidence type="ECO:0000256" key="1">
    <source>
        <dbReference type="ARBA" id="ARBA00023015"/>
    </source>
</evidence>
<proteinExistence type="predicted"/>
<dbReference type="InterPro" id="IPR000792">
    <property type="entry name" value="Tscrpt_reg_LuxR_C"/>
</dbReference>
<protein>
    <submittedName>
        <fullName evidence="5">Helix-turn-helix transcriptional regulator</fullName>
    </submittedName>
</protein>
<dbReference type="EMBL" id="CP101508">
    <property type="protein sequence ID" value="UTV28457.1"/>
    <property type="molecule type" value="Genomic_DNA"/>
</dbReference>
<organism evidence="5 6">
    <name type="scientific">Photobacterium atrarenae</name>
    <dbReference type="NCBI Taxonomy" id="865757"/>
    <lineage>
        <taxon>Bacteria</taxon>
        <taxon>Pseudomonadati</taxon>
        <taxon>Pseudomonadota</taxon>
        <taxon>Gammaproteobacteria</taxon>
        <taxon>Vibrionales</taxon>
        <taxon>Vibrionaceae</taxon>
        <taxon>Photobacterium</taxon>
    </lineage>
</organism>
<gene>
    <name evidence="5" type="ORF">NNL38_04205</name>
</gene>
<evidence type="ECO:0000256" key="3">
    <source>
        <dbReference type="ARBA" id="ARBA00023163"/>
    </source>
</evidence>
<accession>A0ABY5GGX3</accession>
<evidence type="ECO:0000313" key="5">
    <source>
        <dbReference type="EMBL" id="UTV28457.1"/>
    </source>
</evidence>
<dbReference type="InterPro" id="IPR036388">
    <property type="entry name" value="WH-like_DNA-bd_sf"/>
</dbReference>
<name>A0ABY5GGX3_9GAMM</name>
<dbReference type="Proteomes" id="UP001057998">
    <property type="component" value="Chromosome 1"/>
</dbReference>
<dbReference type="PROSITE" id="PS50043">
    <property type="entry name" value="HTH_LUXR_2"/>
    <property type="match status" value="1"/>
</dbReference>
<reference evidence="5" key="1">
    <citation type="submission" date="2022-07" db="EMBL/GenBank/DDBJ databases">
        <title>Genome sequencing of Photobacterium atrarenae GJH2-4.</title>
        <authorList>
            <person name="Park S.-J."/>
        </authorList>
    </citation>
    <scope>NUCLEOTIDE SEQUENCE</scope>
    <source>
        <strain evidence="5">GJH2-4</strain>
    </source>
</reference>
<dbReference type="PANTHER" id="PTHR44688">
    <property type="entry name" value="DNA-BINDING TRANSCRIPTIONAL ACTIVATOR DEVR_DOSR"/>
    <property type="match status" value="1"/>
</dbReference>
<dbReference type="PANTHER" id="PTHR44688:SF16">
    <property type="entry name" value="DNA-BINDING TRANSCRIPTIONAL ACTIVATOR DEVR_DOSR"/>
    <property type="match status" value="1"/>
</dbReference>
<dbReference type="CDD" id="cd06170">
    <property type="entry name" value="LuxR_C_like"/>
    <property type="match status" value="1"/>
</dbReference>
<keyword evidence="3" id="KW-0804">Transcription</keyword>
<feature type="domain" description="HTH luxR-type" evidence="4">
    <location>
        <begin position="199"/>
        <end position="264"/>
    </location>
</feature>
<sequence length="268" mass="30607">MLNIADTAPPALDATARAIAALRTPQFTVQLVSLLSQLIDFDCVVILGYRQGKHPIYLYDSIQCRRELLFQRYLTDSFLQDPFYLALTQGAEEGVYNLSEVSRRISPLPDYRQQFYDQTGWKDEVSLSVRLEPTRWIVVYLGYLEQHQRAEPQQLAVLKQYYGVLRALCQQHWQSVDFNLAQPQGEQAVMRRAIDQALASFGQSLLTAREQQVTALLVQGHDSREIAEALQIGVGTVKNHRKRIYARLNVSSLSELFHLFLNHLIAAT</sequence>
<dbReference type="PROSITE" id="PS00622">
    <property type="entry name" value="HTH_LUXR_1"/>
    <property type="match status" value="1"/>
</dbReference>